<feature type="domain" description="Ketopantoate reductase C-terminal" evidence="13">
    <location>
        <begin position="178"/>
        <end position="317"/>
    </location>
</feature>
<evidence type="ECO:0000256" key="8">
    <source>
        <dbReference type="ARBA" id="ARBA00023002"/>
    </source>
</evidence>
<dbReference type="PANTHER" id="PTHR43765">
    <property type="entry name" value="2-DEHYDROPANTOATE 2-REDUCTASE-RELATED"/>
    <property type="match status" value="1"/>
</dbReference>
<dbReference type="InterPro" id="IPR013332">
    <property type="entry name" value="KPR_N"/>
</dbReference>
<dbReference type="InterPro" id="IPR003710">
    <property type="entry name" value="ApbA"/>
</dbReference>
<comment type="caution">
    <text evidence="14">The sequence shown here is derived from an EMBL/GenBank/DDBJ whole genome shotgun (WGS) entry which is preliminary data.</text>
</comment>
<name>A0ABP6SUZ1_9ACTN</name>
<keyword evidence="8 11" id="KW-0560">Oxidoreductase</keyword>
<feature type="domain" description="Ketopantoate reductase N-terminal" evidence="12">
    <location>
        <begin position="6"/>
        <end position="149"/>
    </location>
</feature>
<evidence type="ECO:0000256" key="3">
    <source>
        <dbReference type="ARBA" id="ARBA00007870"/>
    </source>
</evidence>
<dbReference type="PANTHER" id="PTHR43765:SF2">
    <property type="entry name" value="2-DEHYDROPANTOATE 2-REDUCTASE"/>
    <property type="match status" value="1"/>
</dbReference>
<evidence type="ECO:0000256" key="4">
    <source>
        <dbReference type="ARBA" id="ARBA00013014"/>
    </source>
</evidence>
<evidence type="ECO:0000313" key="14">
    <source>
        <dbReference type="EMBL" id="GAA3385230.1"/>
    </source>
</evidence>
<keyword evidence="6 11" id="KW-0566">Pantothenate biosynthesis</keyword>
<evidence type="ECO:0000256" key="5">
    <source>
        <dbReference type="ARBA" id="ARBA00019465"/>
    </source>
</evidence>
<evidence type="ECO:0000256" key="10">
    <source>
        <dbReference type="ARBA" id="ARBA00048793"/>
    </source>
</evidence>
<comment type="catalytic activity">
    <reaction evidence="10 11">
        <text>(R)-pantoate + NADP(+) = 2-dehydropantoate + NADPH + H(+)</text>
        <dbReference type="Rhea" id="RHEA:16233"/>
        <dbReference type="ChEBI" id="CHEBI:11561"/>
        <dbReference type="ChEBI" id="CHEBI:15378"/>
        <dbReference type="ChEBI" id="CHEBI:15980"/>
        <dbReference type="ChEBI" id="CHEBI:57783"/>
        <dbReference type="ChEBI" id="CHEBI:58349"/>
        <dbReference type="EC" id="1.1.1.169"/>
    </reaction>
</comment>
<evidence type="ECO:0000259" key="13">
    <source>
        <dbReference type="Pfam" id="PF08546"/>
    </source>
</evidence>
<proteinExistence type="inferred from homology"/>
<dbReference type="Gene3D" id="1.10.1040.10">
    <property type="entry name" value="N-(1-d-carboxylethyl)-l-norvaline Dehydrogenase, domain 2"/>
    <property type="match status" value="1"/>
</dbReference>
<evidence type="ECO:0000313" key="15">
    <source>
        <dbReference type="Proteomes" id="UP001501676"/>
    </source>
</evidence>
<protein>
    <recommendedName>
        <fullName evidence="5 11">2-dehydropantoate 2-reductase</fullName>
        <ecNumber evidence="4 11">1.1.1.169</ecNumber>
    </recommendedName>
    <alternativeName>
        <fullName evidence="9 11">Ketopantoate reductase</fullName>
    </alternativeName>
</protein>
<accession>A0ABP6SUZ1</accession>
<evidence type="ECO:0000256" key="7">
    <source>
        <dbReference type="ARBA" id="ARBA00022857"/>
    </source>
</evidence>
<dbReference type="InterPro" id="IPR036291">
    <property type="entry name" value="NAD(P)-bd_dom_sf"/>
</dbReference>
<comment type="pathway">
    <text evidence="2 11">Cofactor biosynthesis; (R)-pantothenate biosynthesis; (R)-pantoate from 3-methyl-2-oxobutanoate: step 2/2.</text>
</comment>
<dbReference type="NCBIfam" id="TIGR00745">
    <property type="entry name" value="apbA_panE"/>
    <property type="match status" value="1"/>
</dbReference>
<keyword evidence="7 11" id="KW-0521">NADP</keyword>
<organism evidence="14 15">
    <name type="scientific">Cryptosporangium minutisporangium</name>
    <dbReference type="NCBI Taxonomy" id="113569"/>
    <lineage>
        <taxon>Bacteria</taxon>
        <taxon>Bacillati</taxon>
        <taxon>Actinomycetota</taxon>
        <taxon>Actinomycetes</taxon>
        <taxon>Cryptosporangiales</taxon>
        <taxon>Cryptosporangiaceae</taxon>
        <taxon>Cryptosporangium</taxon>
    </lineage>
</organism>
<dbReference type="EC" id="1.1.1.169" evidence="4 11"/>
<dbReference type="Proteomes" id="UP001501676">
    <property type="component" value="Unassembled WGS sequence"/>
</dbReference>
<dbReference type="SUPFAM" id="SSF48179">
    <property type="entry name" value="6-phosphogluconate dehydrogenase C-terminal domain-like"/>
    <property type="match status" value="1"/>
</dbReference>
<dbReference type="Pfam" id="PF02558">
    <property type="entry name" value="ApbA"/>
    <property type="match status" value="1"/>
</dbReference>
<dbReference type="EMBL" id="BAAAYN010000011">
    <property type="protein sequence ID" value="GAA3385230.1"/>
    <property type="molecule type" value="Genomic_DNA"/>
</dbReference>
<evidence type="ECO:0000259" key="12">
    <source>
        <dbReference type="Pfam" id="PF02558"/>
    </source>
</evidence>
<dbReference type="InterPro" id="IPR008927">
    <property type="entry name" value="6-PGluconate_DH-like_C_sf"/>
</dbReference>
<dbReference type="SUPFAM" id="SSF51735">
    <property type="entry name" value="NAD(P)-binding Rossmann-fold domains"/>
    <property type="match status" value="1"/>
</dbReference>
<sequence length="338" mass="35141">MVRDRIAVLGAGLVGLYVGGALHAAGAEVSLIGRARMRSYAEGPLALTDLDGGRVEIPAGALDYALDATALADAGLVLVTVKSADTAAAADVIAANAPQRPVVLSLQNGVGNVDVLQTRLPGYEVVPGMVPFNVASPEPGRLHRATEGGLMAARTSALDPWLPAFAAAGLPVTLQADFVPVQWGKLLLNLNNAVNALAGVPLRAELSRRPYRRALALLIAEALRVLRAAGIQPARVTKVPPHALPTLLRVPDAVFARLAGAMLRIDPEARSSMWEDLAAGRRTEVDHLNGAVVRLAHQAGVPAPINQAVVDLVHAAEGGPLPSFTGEELYARLARADG</sequence>
<evidence type="ECO:0000256" key="9">
    <source>
        <dbReference type="ARBA" id="ARBA00032024"/>
    </source>
</evidence>
<evidence type="ECO:0000256" key="6">
    <source>
        <dbReference type="ARBA" id="ARBA00022655"/>
    </source>
</evidence>
<dbReference type="Pfam" id="PF08546">
    <property type="entry name" value="ApbA_C"/>
    <property type="match status" value="1"/>
</dbReference>
<dbReference type="InterPro" id="IPR013328">
    <property type="entry name" value="6PGD_dom2"/>
</dbReference>
<gene>
    <name evidence="14" type="ORF">GCM10020369_17920</name>
</gene>
<dbReference type="InterPro" id="IPR050838">
    <property type="entry name" value="Ketopantoate_reductase"/>
</dbReference>
<evidence type="ECO:0000256" key="11">
    <source>
        <dbReference type="RuleBase" id="RU362068"/>
    </source>
</evidence>
<reference evidence="15" key="1">
    <citation type="journal article" date="2019" name="Int. J. Syst. Evol. Microbiol.">
        <title>The Global Catalogue of Microorganisms (GCM) 10K type strain sequencing project: providing services to taxonomists for standard genome sequencing and annotation.</title>
        <authorList>
            <consortium name="The Broad Institute Genomics Platform"/>
            <consortium name="The Broad Institute Genome Sequencing Center for Infectious Disease"/>
            <person name="Wu L."/>
            <person name="Ma J."/>
        </authorList>
    </citation>
    <scope>NUCLEOTIDE SEQUENCE [LARGE SCALE GENOMIC DNA]</scope>
    <source>
        <strain evidence="15">JCM 9458</strain>
    </source>
</reference>
<dbReference type="NCBIfam" id="NF006083">
    <property type="entry name" value="PRK08229.1"/>
    <property type="match status" value="1"/>
</dbReference>
<comment type="function">
    <text evidence="1 11">Catalyzes the NADPH-dependent reduction of ketopantoate into pantoic acid.</text>
</comment>
<keyword evidence="15" id="KW-1185">Reference proteome</keyword>
<comment type="similarity">
    <text evidence="3 11">Belongs to the ketopantoate reductase family.</text>
</comment>
<dbReference type="Gene3D" id="3.40.50.720">
    <property type="entry name" value="NAD(P)-binding Rossmann-like Domain"/>
    <property type="match status" value="1"/>
</dbReference>
<evidence type="ECO:0000256" key="1">
    <source>
        <dbReference type="ARBA" id="ARBA00002919"/>
    </source>
</evidence>
<dbReference type="RefSeq" id="WP_345727534.1">
    <property type="nucleotide sequence ID" value="NZ_BAAAYN010000011.1"/>
</dbReference>
<dbReference type="InterPro" id="IPR013752">
    <property type="entry name" value="KPA_reductase"/>
</dbReference>
<evidence type="ECO:0000256" key="2">
    <source>
        <dbReference type="ARBA" id="ARBA00004994"/>
    </source>
</evidence>